<dbReference type="PANTHER" id="PTHR30203">
    <property type="entry name" value="OUTER MEMBRANE CATION EFFLUX PROTEIN"/>
    <property type="match status" value="1"/>
</dbReference>
<keyword evidence="2" id="KW-0564">Palmitate</keyword>
<name>A0A831LF34_9BACT</name>
<dbReference type="Gene3D" id="2.20.200.10">
    <property type="entry name" value="Outer membrane efflux proteins (OEP)"/>
    <property type="match status" value="1"/>
</dbReference>
<dbReference type="InterPro" id="IPR010131">
    <property type="entry name" value="MdtP/NodT-like"/>
</dbReference>
<dbReference type="InterPro" id="IPR003423">
    <property type="entry name" value="OMP_efflux"/>
</dbReference>
<dbReference type="GO" id="GO:0005886">
    <property type="term" value="C:plasma membrane"/>
    <property type="evidence" value="ECO:0007669"/>
    <property type="project" value="UniProtKB-SubCell"/>
</dbReference>
<sequence>MKKILWIVLLLAGFGLSGCATMAPDYSRPEAPVPQDWPQGEAYQAGVDHRADESLADLPWRSFFTDADLRALIERALENNRDLRVAALNIERARAQYRIQRADLFPFIDAGGGYSRQRDPGILYGMERTWEQYDVNLGVSAWEIDFFGRVRSLKDQALEAYLATEEARRAAQVSLVSEVARSYLKLAADRELLALAKETLQSHQSTYDLTRRRFEAGVASELEVQQARTTVEAARVQIARYTSMVAEGENALRLLIGTSLSPELLPGELGESVDARMVSAGVPSDVLLSRPDVQAAEHRLKGANANIGAARAAFFPRISLTAAAGLASAELSDLFDSDSRTWAFSPGITLPIFNAGSLRARLETSKVDREMMLARYEGVIQTAFREVSDALAQRGTIDEQIDAQRALVEATAASYQLSEARFSKGIDSFLNVLDSQRSLFSAQQNLINARLARETNLVTLYRVLGGGAH</sequence>
<comment type="subcellular location">
    <subcellularLocation>
        <location evidence="2">Cell membrane</location>
        <topology evidence="2">Lipid-anchor</topology>
    </subcellularLocation>
</comment>
<dbReference type="SUPFAM" id="SSF56954">
    <property type="entry name" value="Outer membrane efflux proteins (OEP)"/>
    <property type="match status" value="1"/>
</dbReference>
<dbReference type="PANTHER" id="PTHR30203:SF32">
    <property type="entry name" value="CATION EFFLUX SYSTEM PROTEIN CUSC"/>
    <property type="match status" value="1"/>
</dbReference>
<keyword evidence="2" id="KW-0732">Signal</keyword>
<dbReference type="EMBL" id="DSDO01000397">
    <property type="protein sequence ID" value="HDR47201.1"/>
    <property type="molecule type" value="Genomic_DNA"/>
</dbReference>
<evidence type="ECO:0000313" key="3">
    <source>
        <dbReference type="EMBL" id="HDR47201.1"/>
    </source>
</evidence>
<keyword evidence="2" id="KW-0812">Transmembrane</keyword>
<dbReference type="Gene3D" id="1.20.1600.10">
    <property type="entry name" value="Outer membrane efflux proteins (OEP)"/>
    <property type="match status" value="1"/>
</dbReference>
<keyword evidence="2" id="KW-0449">Lipoprotein</keyword>
<gene>
    <name evidence="3" type="ORF">ENN94_05805</name>
</gene>
<protein>
    <submittedName>
        <fullName evidence="3">Efflux transporter outer membrane subunit</fullName>
    </submittedName>
</protein>
<comment type="similarity">
    <text evidence="1 2">Belongs to the outer membrane factor (OMF) (TC 1.B.17) family.</text>
</comment>
<dbReference type="PROSITE" id="PS51257">
    <property type="entry name" value="PROKAR_LIPOPROTEIN"/>
    <property type="match status" value="1"/>
</dbReference>
<feature type="chain" id="PRO_5033101641" evidence="2">
    <location>
        <begin position="23"/>
        <end position="469"/>
    </location>
</feature>
<dbReference type="AlphaFoldDB" id="A0A831LF34"/>
<dbReference type="NCBIfam" id="TIGR01845">
    <property type="entry name" value="outer_NodT"/>
    <property type="match status" value="1"/>
</dbReference>
<keyword evidence="2" id="KW-1134">Transmembrane beta strand</keyword>
<evidence type="ECO:0000256" key="1">
    <source>
        <dbReference type="ARBA" id="ARBA00007613"/>
    </source>
</evidence>
<feature type="signal peptide" evidence="2">
    <location>
        <begin position="1"/>
        <end position="22"/>
    </location>
</feature>
<keyword evidence="2" id="KW-0472">Membrane</keyword>
<dbReference type="Proteomes" id="UP000886162">
    <property type="component" value="Unassembled WGS sequence"/>
</dbReference>
<dbReference type="Pfam" id="PF02321">
    <property type="entry name" value="OEP"/>
    <property type="match status" value="2"/>
</dbReference>
<accession>A0A831LF34</accession>
<organism evidence="3">
    <name type="scientific">Geoalkalibacter subterraneus</name>
    <dbReference type="NCBI Taxonomy" id="483547"/>
    <lineage>
        <taxon>Bacteria</taxon>
        <taxon>Pseudomonadati</taxon>
        <taxon>Thermodesulfobacteriota</taxon>
        <taxon>Desulfuromonadia</taxon>
        <taxon>Desulfuromonadales</taxon>
        <taxon>Geoalkalibacteraceae</taxon>
        <taxon>Geoalkalibacter</taxon>
    </lineage>
</organism>
<comment type="caution">
    <text evidence="3">The sequence shown here is derived from an EMBL/GenBank/DDBJ whole genome shotgun (WGS) entry which is preliminary data.</text>
</comment>
<dbReference type="GO" id="GO:0015562">
    <property type="term" value="F:efflux transmembrane transporter activity"/>
    <property type="evidence" value="ECO:0007669"/>
    <property type="project" value="InterPro"/>
</dbReference>
<evidence type="ECO:0000256" key="2">
    <source>
        <dbReference type="RuleBase" id="RU362097"/>
    </source>
</evidence>
<proteinExistence type="inferred from homology"/>
<reference evidence="3" key="1">
    <citation type="journal article" date="2020" name="mSystems">
        <title>Genome- and Community-Level Interaction Insights into Carbon Utilization and Element Cycling Functions of Hydrothermarchaeota in Hydrothermal Sediment.</title>
        <authorList>
            <person name="Zhou Z."/>
            <person name="Liu Y."/>
            <person name="Xu W."/>
            <person name="Pan J."/>
            <person name="Luo Z.H."/>
            <person name="Li M."/>
        </authorList>
    </citation>
    <scope>NUCLEOTIDE SEQUENCE [LARGE SCALE GENOMIC DNA]</scope>
    <source>
        <strain evidence="3">SpSt-1220</strain>
    </source>
</reference>